<name>A0A3S5GYD6_SORCE</name>
<evidence type="ECO:0000313" key="1">
    <source>
        <dbReference type="EMBL" id="AYM54351.1"/>
    </source>
</evidence>
<sequence length="87" mass="9771">MRGVDDRVGAVAAGQCGQVLDRENRAFIATMLLERKRLEDFPDRVDPEIVIHEPVSLRFGGTYRGLDAFQGFYPRRGVRGHGLIPTM</sequence>
<organism evidence="1">
    <name type="scientific">Sorangium cellulosum</name>
    <name type="common">Polyangium cellulosum</name>
    <dbReference type="NCBI Taxonomy" id="56"/>
    <lineage>
        <taxon>Bacteria</taxon>
        <taxon>Pseudomonadati</taxon>
        <taxon>Myxococcota</taxon>
        <taxon>Polyangia</taxon>
        <taxon>Polyangiales</taxon>
        <taxon>Polyangiaceae</taxon>
        <taxon>Sorangium</taxon>
    </lineage>
</organism>
<dbReference type="AlphaFoldDB" id="A0A3S5GYD6"/>
<dbReference type="Gene3D" id="3.10.450.50">
    <property type="match status" value="1"/>
</dbReference>
<proteinExistence type="predicted"/>
<protein>
    <submittedName>
        <fullName evidence="1">Uncharacterized protein</fullName>
    </submittedName>
</protein>
<dbReference type="EMBL" id="MH908921">
    <property type="protein sequence ID" value="AYM54351.1"/>
    <property type="molecule type" value="Genomic_DNA"/>
</dbReference>
<reference evidence="1" key="1">
    <citation type="journal article" date="2018" name="J. Ind. Microbiol. Biotechnol.">
        <title>Genome mining reveals uncommon alkylpyrones as type III PKS products from myxobacteria.</title>
        <authorList>
            <person name="Hug J.J."/>
            <person name="Panter F."/>
            <person name="Krug D."/>
            <person name="Muller R."/>
        </authorList>
    </citation>
    <scope>NUCLEOTIDE SEQUENCE</scope>
    <source>
        <strain evidence="1">So ce1128</strain>
    </source>
</reference>
<accession>A0A3S5GYD6</accession>